<name>A0A5J6QJB2_9GAMM</name>
<protein>
    <submittedName>
        <fullName evidence="2">Uncharacterized protein</fullName>
    </submittedName>
</protein>
<keyword evidence="3" id="KW-1185">Reference proteome</keyword>
<dbReference type="AlphaFoldDB" id="A0A5J6QJB2"/>
<proteinExistence type="predicted"/>
<accession>A0A5J6QJB2</accession>
<dbReference type="KEGG" id="plal:FXN65_10845"/>
<evidence type="ECO:0000313" key="3">
    <source>
        <dbReference type="Proteomes" id="UP000327179"/>
    </source>
</evidence>
<feature type="coiled-coil region" evidence="1">
    <location>
        <begin position="43"/>
        <end position="70"/>
    </location>
</feature>
<dbReference type="RefSeq" id="WP_151133202.1">
    <property type="nucleotide sequence ID" value="NZ_CP043311.1"/>
</dbReference>
<sequence length="155" mass="17557">MSESVDDSLTRFLGDPVEVPLRAKGFSVYPIQLEQIPAVNKLIDTMRPQLQELARQLDQARENGADLSTMFERALEQLDILSLVDEHRDSLTELCSLLTHRPAEDVGRLGIDDFLGLLLALVELNLDFFYLRLRPQLRVNLVRLAEAISSKQRSA</sequence>
<evidence type="ECO:0000256" key="1">
    <source>
        <dbReference type="SAM" id="Coils"/>
    </source>
</evidence>
<dbReference type="Proteomes" id="UP000327179">
    <property type="component" value="Chromosome"/>
</dbReference>
<gene>
    <name evidence="2" type="ORF">FXN65_10845</name>
</gene>
<dbReference type="EMBL" id="CP043311">
    <property type="protein sequence ID" value="QEY62547.1"/>
    <property type="molecule type" value="Genomic_DNA"/>
</dbReference>
<keyword evidence="1" id="KW-0175">Coiled coil</keyword>
<evidence type="ECO:0000313" key="2">
    <source>
        <dbReference type="EMBL" id="QEY62547.1"/>
    </source>
</evidence>
<reference evidence="2 3" key="1">
    <citation type="submission" date="2019-08" db="EMBL/GenBank/DDBJ databases">
        <title>Whole-genome Sequencing of e-waste polymer degrading bacterium Pseudomonas sp. strain PE08.</title>
        <authorList>
            <person name="Kirdat K."/>
            <person name="Debbarma P."/>
            <person name="Narawade N."/>
            <person name="Suyal D."/>
            <person name="Thorat V."/>
            <person name="Shouche Y."/>
            <person name="Goel R."/>
            <person name="Yadav A."/>
        </authorList>
    </citation>
    <scope>NUCLEOTIDE SEQUENCE [LARGE SCALE GENOMIC DNA]</scope>
    <source>
        <strain evidence="2 3">PE08</strain>
    </source>
</reference>
<organism evidence="2 3">
    <name type="scientific">Metapseudomonas lalkuanensis</name>
    <dbReference type="NCBI Taxonomy" id="2604832"/>
    <lineage>
        <taxon>Bacteria</taxon>
        <taxon>Pseudomonadati</taxon>
        <taxon>Pseudomonadota</taxon>
        <taxon>Gammaproteobacteria</taxon>
        <taxon>Pseudomonadales</taxon>
        <taxon>Pseudomonadaceae</taxon>
        <taxon>Metapseudomonas</taxon>
    </lineage>
</organism>